<sequence length="159" mass="18213">MTSTSLSSQDKTKLTFLFDCYGAHPHRWPEDRREWASNLIKQYPEARMLRDQALELDNFLDKAPAEPNSSHLMHEILAQAPQKKYHQDLKTNLLCQLWPFESIWRPLSALTTAGLFGILLGTSSPSFLYNQDVTEIESAYLEFSLGDSFSNNFPEGEID</sequence>
<keyword evidence="2" id="KW-1185">Reference proteome</keyword>
<reference evidence="1 2" key="1">
    <citation type="submission" date="2015-03" db="EMBL/GenBank/DDBJ databases">
        <title>Genome sequence of Kiloniella sp. P1-1, isolated from the gut microflora of Pacific white shrimp, Penaeus vannamei.</title>
        <authorList>
            <person name="Shao Z."/>
            <person name="Wang L."/>
            <person name="Li X."/>
        </authorList>
    </citation>
    <scope>NUCLEOTIDE SEQUENCE [LARGE SCALE GENOMIC DNA]</scope>
    <source>
        <strain evidence="1 2">P1-1</strain>
    </source>
</reference>
<dbReference type="STRING" id="1549748.WH95_09785"/>
<accession>A0A0M2RAD4</accession>
<dbReference type="RefSeq" id="WP_046506297.1">
    <property type="nucleotide sequence ID" value="NZ_LANI01000006.1"/>
</dbReference>
<dbReference type="Proteomes" id="UP000034491">
    <property type="component" value="Unassembled WGS sequence"/>
</dbReference>
<proteinExistence type="predicted"/>
<gene>
    <name evidence="1" type="ORF">WH95_09785</name>
</gene>
<dbReference type="AlphaFoldDB" id="A0A0M2RAD4"/>
<dbReference type="OrthoDB" id="8479104at2"/>
<organism evidence="1 2">
    <name type="scientific">Kiloniella litopenaei</name>
    <dbReference type="NCBI Taxonomy" id="1549748"/>
    <lineage>
        <taxon>Bacteria</taxon>
        <taxon>Pseudomonadati</taxon>
        <taxon>Pseudomonadota</taxon>
        <taxon>Alphaproteobacteria</taxon>
        <taxon>Rhodospirillales</taxon>
        <taxon>Kiloniellaceae</taxon>
        <taxon>Kiloniella</taxon>
    </lineage>
</organism>
<protein>
    <submittedName>
        <fullName evidence="1">Uncharacterized protein</fullName>
    </submittedName>
</protein>
<evidence type="ECO:0000313" key="2">
    <source>
        <dbReference type="Proteomes" id="UP000034491"/>
    </source>
</evidence>
<evidence type="ECO:0000313" key="1">
    <source>
        <dbReference type="EMBL" id="KKJ76960.1"/>
    </source>
</evidence>
<comment type="caution">
    <text evidence="1">The sequence shown here is derived from an EMBL/GenBank/DDBJ whole genome shotgun (WGS) entry which is preliminary data.</text>
</comment>
<name>A0A0M2RAD4_9PROT</name>
<dbReference type="EMBL" id="LANI01000006">
    <property type="protein sequence ID" value="KKJ76960.1"/>
    <property type="molecule type" value="Genomic_DNA"/>
</dbReference>